<dbReference type="KEGG" id="psty:BFS30_25080"/>
<dbReference type="Pfam" id="PF14322">
    <property type="entry name" value="SusD-like_3"/>
    <property type="match status" value="1"/>
</dbReference>
<organism evidence="9 10">
    <name type="scientific">Pedobacter steynii</name>
    <dbReference type="NCBI Taxonomy" id="430522"/>
    <lineage>
        <taxon>Bacteria</taxon>
        <taxon>Pseudomonadati</taxon>
        <taxon>Bacteroidota</taxon>
        <taxon>Sphingobacteriia</taxon>
        <taxon>Sphingobacteriales</taxon>
        <taxon>Sphingobacteriaceae</taxon>
        <taxon>Pedobacter</taxon>
    </lineage>
</organism>
<reference evidence="9 10" key="1">
    <citation type="submission" date="2016-08" db="EMBL/GenBank/DDBJ databases">
        <authorList>
            <person name="Seilhamer J.J."/>
        </authorList>
    </citation>
    <scope>NUCLEOTIDE SEQUENCE [LARGE SCALE GENOMIC DNA]</scope>
    <source>
        <strain evidence="9 10">DX4</strain>
    </source>
</reference>
<dbReference type="Pfam" id="PF07980">
    <property type="entry name" value="SusD_RagB"/>
    <property type="match status" value="1"/>
</dbReference>
<evidence type="ECO:0000256" key="2">
    <source>
        <dbReference type="ARBA" id="ARBA00006275"/>
    </source>
</evidence>
<accession>A0A1D7QNB4</accession>
<evidence type="ECO:0000259" key="8">
    <source>
        <dbReference type="Pfam" id="PF14322"/>
    </source>
</evidence>
<dbReference type="Proteomes" id="UP000094313">
    <property type="component" value="Chromosome"/>
</dbReference>
<feature type="domain" description="RagB/SusD" evidence="7">
    <location>
        <begin position="373"/>
        <end position="466"/>
    </location>
</feature>
<dbReference type="RefSeq" id="WP_069381806.1">
    <property type="nucleotide sequence ID" value="NZ_CP017141.1"/>
</dbReference>
<dbReference type="GO" id="GO:0009279">
    <property type="term" value="C:cell outer membrane"/>
    <property type="evidence" value="ECO:0007669"/>
    <property type="project" value="UniProtKB-SubCell"/>
</dbReference>
<proteinExistence type="inferred from homology"/>
<name>A0A1D7QNB4_9SPHI</name>
<keyword evidence="10" id="KW-1185">Reference proteome</keyword>
<keyword evidence="4" id="KW-0472">Membrane</keyword>
<sequence>MKSLKLTYIVMICLLICTSCKKFLDVQPESDVTKEQLFTTEEGFKEALNGVYTYCATRDLYGGNLTVSNLDIMAQNYTLTDLNLQKIASFKYTDQTLISKYDQIWIYFYKAISNCNAILEAIDQKKSIFQDKNFELIKGEALTLRAYLHFDLLRMYAPSYKNNPGVSAIPYVTTVSIKSTPFSTVTEVLDKVIADLSAAKVLLRTSDPILSPGYIIGYPGKVYPDETPVAKKATETSSSSLFLQNRRHRMNYFTVCGQLARVYLYKNDLPNSLQNAREVIDAKKFPWTESADFNNTNPEQRDKIFYPELISAWFVSQDNNQVDHFSALFTKNDAMYVPSITQKDLIYEKGTVGADDWRRAQWFRDVPSSNDGGKAFLQKYTTNSSPLKNLHPTVTPGLRLSEVYYIAAEASFDSDPNNATALVDTVRKHRGIGTPLPKNISKAEFMNKLVGEARKELYGESQIFFMHKRLNRDIINTNGLVYPASNSIFVSPIPVDEQAYRN</sequence>
<feature type="chain" id="PRO_5009098923" description="SusD family protein" evidence="6">
    <location>
        <begin position="22"/>
        <end position="502"/>
    </location>
</feature>
<feature type="signal peptide" evidence="6">
    <location>
        <begin position="1"/>
        <end position="21"/>
    </location>
</feature>
<comment type="similarity">
    <text evidence="2">Belongs to the SusD family.</text>
</comment>
<protein>
    <recommendedName>
        <fullName evidence="11">SusD family protein</fullName>
    </recommendedName>
</protein>
<evidence type="ECO:0000259" key="7">
    <source>
        <dbReference type="Pfam" id="PF07980"/>
    </source>
</evidence>
<gene>
    <name evidence="9" type="ORF">BFS30_25080</name>
</gene>
<dbReference type="InterPro" id="IPR033985">
    <property type="entry name" value="SusD-like_N"/>
</dbReference>
<evidence type="ECO:0000256" key="1">
    <source>
        <dbReference type="ARBA" id="ARBA00004442"/>
    </source>
</evidence>
<keyword evidence="3 6" id="KW-0732">Signal</keyword>
<dbReference type="EMBL" id="CP017141">
    <property type="protein sequence ID" value="AOM80144.1"/>
    <property type="molecule type" value="Genomic_DNA"/>
</dbReference>
<comment type="subcellular location">
    <subcellularLocation>
        <location evidence="1">Cell outer membrane</location>
    </subcellularLocation>
</comment>
<evidence type="ECO:0000313" key="9">
    <source>
        <dbReference type="EMBL" id="AOM80144.1"/>
    </source>
</evidence>
<dbReference type="InterPro" id="IPR011990">
    <property type="entry name" value="TPR-like_helical_dom_sf"/>
</dbReference>
<evidence type="ECO:0000256" key="5">
    <source>
        <dbReference type="ARBA" id="ARBA00023237"/>
    </source>
</evidence>
<evidence type="ECO:0000256" key="4">
    <source>
        <dbReference type="ARBA" id="ARBA00023136"/>
    </source>
</evidence>
<dbReference type="OrthoDB" id="1097962at2"/>
<dbReference type="AlphaFoldDB" id="A0A1D7QNB4"/>
<feature type="domain" description="SusD-like N-terminal" evidence="8">
    <location>
        <begin position="22"/>
        <end position="203"/>
    </location>
</feature>
<dbReference type="InterPro" id="IPR012944">
    <property type="entry name" value="SusD_RagB_dom"/>
</dbReference>
<keyword evidence="5" id="KW-0998">Cell outer membrane</keyword>
<dbReference type="SUPFAM" id="SSF48452">
    <property type="entry name" value="TPR-like"/>
    <property type="match status" value="1"/>
</dbReference>
<evidence type="ECO:0000313" key="10">
    <source>
        <dbReference type="Proteomes" id="UP000094313"/>
    </source>
</evidence>
<evidence type="ECO:0008006" key="11">
    <source>
        <dbReference type="Google" id="ProtNLM"/>
    </source>
</evidence>
<evidence type="ECO:0000256" key="3">
    <source>
        <dbReference type="ARBA" id="ARBA00022729"/>
    </source>
</evidence>
<evidence type="ECO:0000256" key="6">
    <source>
        <dbReference type="SAM" id="SignalP"/>
    </source>
</evidence>
<dbReference type="Gene3D" id="1.25.40.390">
    <property type="match status" value="1"/>
</dbReference>